<dbReference type="InterPro" id="IPR020806">
    <property type="entry name" value="PKS_PP-bd"/>
</dbReference>
<dbReference type="SMART" id="SM00823">
    <property type="entry name" value="PKS_PP"/>
    <property type="match status" value="1"/>
</dbReference>
<dbReference type="InterPro" id="IPR041618">
    <property type="entry name" value="PKS_DE"/>
</dbReference>
<proteinExistence type="predicted"/>
<feature type="domain" description="Ketosynthase family 3 (KS3)" evidence="10">
    <location>
        <begin position="47"/>
        <end position="458"/>
    </location>
</feature>
<dbReference type="CDD" id="cd08952">
    <property type="entry name" value="KR_1_SDR_x"/>
    <property type="match status" value="1"/>
</dbReference>
<dbReference type="FunFam" id="3.40.366.10:FF:000002">
    <property type="entry name" value="Probable polyketide synthase 2"/>
    <property type="match status" value="1"/>
</dbReference>
<dbReference type="InterPro" id="IPR016035">
    <property type="entry name" value="Acyl_Trfase/lysoPLipase"/>
</dbReference>
<dbReference type="SUPFAM" id="SSF47336">
    <property type="entry name" value="ACP-like"/>
    <property type="match status" value="1"/>
</dbReference>
<feature type="compositionally biased region" description="Pro residues" evidence="8">
    <location>
        <begin position="1059"/>
        <end position="1073"/>
    </location>
</feature>
<name>A0A7D5Y7G7_9ACTN</name>
<dbReference type="PROSITE" id="PS00012">
    <property type="entry name" value="PHOSPHOPANTETHEINE"/>
    <property type="match status" value="1"/>
</dbReference>
<dbReference type="SUPFAM" id="SSF52151">
    <property type="entry name" value="FabD/lysophospholipase-like"/>
    <property type="match status" value="1"/>
</dbReference>
<dbReference type="NCBIfam" id="NF045894">
    <property type="entry name" value="PKS_plus_SDR"/>
    <property type="match status" value="1"/>
</dbReference>
<keyword evidence="4" id="KW-0808">Transferase</keyword>
<reference evidence="11" key="1">
    <citation type="submission" date="2020-08" db="EMBL/GenBank/DDBJ databases">
        <title>A bifunctional nitrone conjugated secondary metabolite targeting the ribosome.</title>
        <authorList>
            <person name="Limbrick E.M."/>
            <person name="Graf M."/>
            <person name="Derewacz D.K."/>
            <person name="Nguyen F."/>
            <person name="Spraggins J.M."/>
            <person name="Wieland M."/>
            <person name="Ynigez-Gutierrez A.E."/>
            <person name="Reisman B.J."/>
            <person name="Zinshteyn B."/>
            <person name="McCulloch K."/>
            <person name="Iverson T.M."/>
            <person name="Green R."/>
            <person name="Wilson D.N."/>
            <person name="Bachmann B.O."/>
        </authorList>
    </citation>
    <scope>NUCLEOTIDE SEQUENCE</scope>
    <source>
        <strain evidence="11">Africana</strain>
    </source>
</reference>
<feature type="domain" description="Carrier" evidence="9">
    <location>
        <begin position="1503"/>
        <end position="1578"/>
    </location>
</feature>
<sequence>MSEPSERIRKLSEPTSTEDRLRDYLRRATADLREAKQRLRDSEADATEPIAIIGMACRYPGGVGSPAELWDLLVAERDAIGEFPADRGWDLAGIYHPDPEQPGRSYVRHGGFLYDAAEFDADFFGISPRDARRADPQQRILLEVAWEAVERAGIDPAALRGTPTGVYAGLMYHDYLLGSPGGSLVSGQVAYSLGLEGPAVTVDTACSSSLVAIHLAGQALRRGDATLALAGGVTVMATPEMFVEFSRQRGLAPDGRCKSFSGDADGTAWSEGAGVLVLARFSDALRAGYPVLAVIRGSAVNQDGASNGFTAPNGPSQVRVIERALAAAGLTPSDVDAVEAHGTGTALGDPIEAQAVIAAYGERPPDRPLWLGSVKSNLGHSQAAAGVAGVIKMVLAMRHGRLPRSLHADRPTPHVDWSAGTVQLLHAARDWPEPGRPRRAAVSSFGISGTNAHVILEQAPAPAPVTGSAPVTGPAVVPLVLSARSPVALAESAHRLATHLATHPDEPLVDIGYTLAGRSAAEHRAAVLGTDRAELLAGLRDLAAGRACAETVAGYADLRGRTVFVFPGQGSQWAGMATRLLAESPVFAARIAECEQALAPFVDWSLTAVLRGEPGAPPADRVDVVQPTLWAVMVALAAAWSAYGIVPDAVIGHSQGEIAAACVAGALSLDGGARVVALRSRAIGDVLAGRGGMLSVGLPAERIRPRLAGWPDRIWVAADNGAASVVLSGDGAALDALQAELTAAGVERVKRVPVDYASHCAQVEEIRDRLLTDLAPVEPGAGTVPMMSTVTGEWVDGTALDAGYWFTNLRQPVAFAPVVRALAAAGHVRFVEVSPHPVLVLSMQETLERVDLPAVVTGTLRRGEGGLDRLAASAAELYVRGATPDWSAFCPGGRRTELPTYPFQRRRYWLDPTPPAPESRPEGGLDGGFWQDVRRGDAEALGARLRLDAGRLAPVLPALASWHADQVRDAAVDRCRYRLAWRPLPDPPPRVHTGTWLLVAPPDAPLAGILTDRLAAHGATVRYAELDGTGRAALAERIRAALADRTPAGVLSLAALPGPDQPAPGALPGPDRPAPGGAAGVPGRDAPAALVDAAVPPPLSGTVLLVQALADAGVTAPLWCLTAGAAGVEHDVDVDPEARSVWGMGTVLALDRPDTWGGLIDLPTPLDARAADRVCAVLANPDGEDQLAIRPSGLLARRLVRAPASAPAPAPARSWRPRGTILITGGTGAVGAHLARWLARAGAEHVVLTSRRGPATDGAAELSAELAALGAKVTITACDVGDAAALRALLDGLAGGPPLTAVLHAAGVLPEETPLADLSPAELAEIIRSKVAGAVHLDQLLADYPLEAFVLFSSGAAIWGSAGRPGYAAGNAFLDGLAERRRARGYAATCVAWGSWGGGGMVDEAAGEQLRRLGLGALDPALAVEALVQAVGRDESGLVVADIDWARFTPVYTLARHRPLLRDLPDARAALDREAGPGASAEAADAAPLAARLAGLTPAERSRALLTLVREQAAVVLGHDEAAAVAPERAFKELGFDSVSAVDLRNRLSTATGLKLPAAVAFDHANPRALAEYLGTRLGGGPPEPPLPVLLDQLEALVAGLPAAEIERCALPARLQALANAVHGALAGTGGRAGIEELLDGATADDVLDILDQQLGSDRVTRSSNG</sequence>
<dbReference type="InterPro" id="IPR006162">
    <property type="entry name" value="Ppantetheine_attach_site"/>
</dbReference>
<dbReference type="PROSITE" id="PS00606">
    <property type="entry name" value="KS3_1"/>
    <property type="match status" value="1"/>
</dbReference>
<dbReference type="InterPro" id="IPR001227">
    <property type="entry name" value="Ac_transferase_dom_sf"/>
</dbReference>
<dbReference type="InterPro" id="IPR020841">
    <property type="entry name" value="PKS_Beta-ketoAc_synthase_dom"/>
</dbReference>
<dbReference type="InterPro" id="IPR009081">
    <property type="entry name" value="PP-bd_ACP"/>
</dbReference>
<dbReference type="Pfam" id="PF00698">
    <property type="entry name" value="Acyl_transf_1"/>
    <property type="match status" value="1"/>
</dbReference>
<evidence type="ECO:0000313" key="11">
    <source>
        <dbReference type="EMBL" id="QLK00593.1"/>
    </source>
</evidence>
<dbReference type="Gene3D" id="1.10.1200.10">
    <property type="entry name" value="ACP-like"/>
    <property type="match status" value="1"/>
</dbReference>
<dbReference type="SMART" id="SM00825">
    <property type="entry name" value="PKS_KS"/>
    <property type="match status" value="1"/>
</dbReference>
<dbReference type="GO" id="GO:0004312">
    <property type="term" value="F:fatty acid synthase activity"/>
    <property type="evidence" value="ECO:0007669"/>
    <property type="project" value="TreeGrafter"/>
</dbReference>
<protein>
    <submittedName>
        <fullName evidence="11">Type I polyketide synthase</fullName>
    </submittedName>
</protein>
<dbReference type="InterPro" id="IPR016039">
    <property type="entry name" value="Thiolase-like"/>
</dbReference>
<dbReference type="Gene3D" id="3.40.50.720">
    <property type="entry name" value="NAD(P)-binding Rossmann-like Domain"/>
    <property type="match status" value="1"/>
</dbReference>
<dbReference type="PANTHER" id="PTHR43775:SF51">
    <property type="entry name" value="INACTIVE PHENOLPHTHIOCEROL SYNTHESIS POLYKETIDE SYNTHASE TYPE I PKS1-RELATED"/>
    <property type="match status" value="1"/>
</dbReference>
<evidence type="ECO:0000256" key="5">
    <source>
        <dbReference type="ARBA" id="ARBA00023194"/>
    </source>
</evidence>
<dbReference type="Pfam" id="PF00550">
    <property type="entry name" value="PP-binding"/>
    <property type="match status" value="1"/>
</dbReference>
<dbReference type="Pfam" id="PF22621">
    <property type="entry name" value="CurL-like_PKS_C"/>
    <property type="match status" value="1"/>
</dbReference>
<evidence type="ECO:0000256" key="2">
    <source>
        <dbReference type="ARBA" id="ARBA00022450"/>
    </source>
</evidence>
<dbReference type="InterPro" id="IPR014031">
    <property type="entry name" value="Ketoacyl_synth_C"/>
</dbReference>
<feature type="region of interest" description="Disordered" evidence="8">
    <location>
        <begin position="1"/>
        <end position="22"/>
    </location>
</feature>
<dbReference type="FunFam" id="1.10.1200.10:FF:000007">
    <property type="entry name" value="Probable polyketide synthase pks17"/>
    <property type="match status" value="1"/>
</dbReference>
<dbReference type="PANTHER" id="PTHR43775">
    <property type="entry name" value="FATTY ACID SYNTHASE"/>
    <property type="match status" value="1"/>
</dbReference>
<dbReference type="Gene3D" id="3.30.70.3290">
    <property type="match status" value="1"/>
</dbReference>
<dbReference type="PROSITE" id="PS50075">
    <property type="entry name" value="CARRIER"/>
    <property type="match status" value="1"/>
</dbReference>
<evidence type="ECO:0000256" key="7">
    <source>
        <dbReference type="ARBA" id="ARBA00023315"/>
    </source>
</evidence>
<keyword evidence="7" id="KW-0012">Acyltransferase</keyword>
<dbReference type="InterPro" id="IPR036291">
    <property type="entry name" value="NAD(P)-bd_dom_sf"/>
</dbReference>
<dbReference type="PROSITE" id="PS52004">
    <property type="entry name" value="KS3_2"/>
    <property type="match status" value="1"/>
</dbReference>
<feature type="region of interest" description="Disordered" evidence="8">
    <location>
        <begin position="1056"/>
        <end position="1083"/>
    </location>
</feature>
<evidence type="ECO:0000256" key="4">
    <source>
        <dbReference type="ARBA" id="ARBA00022679"/>
    </source>
</evidence>
<dbReference type="InterPro" id="IPR014043">
    <property type="entry name" value="Acyl_transferase_dom"/>
</dbReference>
<evidence type="ECO:0000259" key="9">
    <source>
        <dbReference type="PROSITE" id="PS50075"/>
    </source>
</evidence>
<dbReference type="SMART" id="SM01294">
    <property type="entry name" value="PKS_PP_betabranch"/>
    <property type="match status" value="1"/>
</dbReference>
<dbReference type="InterPro" id="IPR036299">
    <property type="entry name" value="Polyketide_synth_docking_sf"/>
</dbReference>
<dbReference type="InterPro" id="IPR036736">
    <property type="entry name" value="ACP-like_sf"/>
</dbReference>
<dbReference type="GO" id="GO:0031177">
    <property type="term" value="F:phosphopantetheine binding"/>
    <property type="evidence" value="ECO:0007669"/>
    <property type="project" value="InterPro"/>
</dbReference>
<evidence type="ECO:0000256" key="3">
    <source>
        <dbReference type="ARBA" id="ARBA00022553"/>
    </source>
</evidence>
<dbReference type="InterPro" id="IPR016036">
    <property type="entry name" value="Malonyl_transacylase_ACP-bd"/>
</dbReference>
<comment type="cofactor">
    <cofactor evidence="1">
        <name>pantetheine 4'-phosphate</name>
        <dbReference type="ChEBI" id="CHEBI:47942"/>
    </cofactor>
</comment>
<dbReference type="InterPro" id="IPR014030">
    <property type="entry name" value="Ketoacyl_synth_N"/>
</dbReference>
<dbReference type="Gene3D" id="3.40.47.10">
    <property type="match status" value="1"/>
</dbReference>
<keyword evidence="5" id="KW-0045">Antibiotic biosynthesis</keyword>
<dbReference type="InterPro" id="IPR013968">
    <property type="entry name" value="PKS_KR"/>
</dbReference>
<dbReference type="Pfam" id="PF08659">
    <property type="entry name" value="KR"/>
    <property type="match status" value="1"/>
</dbReference>
<dbReference type="GO" id="GO:0006633">
    <property type="term" value="P:fatty acid biosynthetic process"/>
    <property type="evidence" value="ECO:0007669"/>
    <property type="project" value="InterPro"/>
</dbReference>
<dbReference type="SUPFAM" id="SSF101173">
    <property type="entry name" value="Docking domain B of the erythromycin polyketide synthase (DEBS)"/>
    <property type="match status" value="1"/>
</dbReference>
<keyword evidence="2" id="KW-0596">Phosphopantetheine</keyword>
<dbReference type="SMART" id="SM00822">
    <property type="entry name" value="PKS_KR"/>
    <property type="match status" value="1"/>
</dbReference>
<dbReference type="EMBL" id="CP058905">
    <property type="protein sequence ID" value="QLK00593.1"/>
    <property type="molecule type" value="Genomic_DNA"/>
</dbReference>
<dbReference type="GO" id="GO:0033068">
    <property type="term" value="P:macrolide biosynthetic process"/>
    <property type="evidence" value="ECO:0007669"/>
    <property type="project" value="UniProtKB-ARBA"/>
</dbReference>
<dbReference type="InterPro" id="IPR015083">
    <property type="entry name" value="NorB/c/GfsB-D-like_docking"/>
</dbReference>
<keyword evidence="6" id="KW-0511">Multifunctional enzyme</keyword>
<gene>
    <name evidence="11" type="ORF">HZU44_11595</name>
</gene>
<evidence type="ECO:0000259" key="10">
    <source>
        <dbReference type="PROSITE" id="PS52004"/>
    </source>
</evidence>
<dbReference type="InterPro" id="IPR050091">
    <property type="entry name" value="PKS_NRPS_Biosynth_Enz"/>
</dbReference>
<dbReference type="Pfam" id="PF18369">
    <property type="entry name" value="PKS_DE"/>
    <property type="match status" value="1"/>
</dbReference>
<dbReference type="GO" id="GO:0004315">
    <property type="term" value="F:3-oxoacyl-[acyl-carrier-protein] synthase activity"/>
    <property type="evidence" value="ECO:0007669"/>
    <property type="project" value="InterPro"/>
</dbReference>
<organism evidence="11">
    <name type="scientific">Micromonospora carbonacea</name>
    <dbReference type="NCBI Taxonomy" id="47853"/>
    <lineage>
        <taxon>Bacteria</taxon>
        <taxon>Bacillati</taxon>
        <taxon>Actinomycetota</taxon>
        <taxon>Actinomycetes</taxon>
        <taxon>Micromonosporales</taxon>
        <taxon>Micromonosporaceae</taxon>
        <taxon>Micromonospora</taxon>
    </lineage>
</organism>
<dbReference type="CDD" id="cd00833">
    <property type="entry name" value="PKS"/>
    <property type="match status" value="1"/>
</dbReference>
<accession>A0A7D5Y7G7</accession>
<dbReference type="Pfam" id="PF00109">
    <property type="entry name" value="ketoacyl-synt"/>
    <property type="match status" value="1"/>
</dbReference>
<dbReference type="Pfam" id="PF08990">
    <property type="entry name" value="Docking"/>
    <property type="match status" value="1"/>
</dbReference>
<dbReference type="SUPFAM" id="SSF53901">
    <property type="entry name" value="Thiolase-like"/>
    <property type="match status" value="1"/>
</dbReference>
<dbReference type="InterPro" id="IPR018201">
    <property type="entry name" value="Ketoacyl_synth_AS"/>
</dbReference>
<keyword evidence="3" id="KW-0597">Phosphoprotein</keyword>
<dbReference type="Pfam" id="PF02801">
    <property type="entry name" value="Ketoacyl-synt_C"/>
    <property type="match status" value="1"/>
</dbReference>
<dbReference type="SUPFAM" id="SSF55048">
    <property type="entry name" value="Probable ACP-binding domain of malonyl-CoA ACP transacylase"/>
    <property type="match status" value="1"/>
</dbReference>
<dbReference type="SMART" id="SM00827">
    <property type="entry name" value="PKS_AT"/>
    <property type="match status" value="1"/>
</dbReference>
<evidence type="ECO:0000256" key="1">
    <source>
        <dbReference type="ARBA" id="ARBA00001957"/>
    </source>
</evidence>
<evidence type="ECO:0000256" key="8">
    <source>
        <dbReference type="SAM" id="MobiDB-lite"/>
    </source>
</evidence>
<dbReference type="FunFam" id="3.40.47.10:FF:000019">
    <property type="entry name" value="Polyketide synthase type I"/>
    <property type="match status" value="1"/>
</dbReference>
<dbReference type="Gene3D" id="3.40.366.10">
    <property type="entry name" value="Malonyl-Coenzyme A Acyl Carrier Protein, domain 2"/>
    <property type="match status" value="1"/>
</dbReference>
<dbReference type="SUPFAM" id="SSF51735">
    <property type="entry name" value="NAD(P)-binding Rossmann-fold domains"/>
    <property type="match status" value="2"/>
</dbReference>
<dbReference type="InterPro" id="IPR057326">
    <property type="entry name" value="KR_dom"/>
</dbReference>
<evidence type="ECO:0000256" key="6">
    <source>
        <dbReference type="ARBA" id="ARBA00023268"/>
    </source>
</evidence>